<feature type="non-terminal residue" evidence="1">
    <location>
        <position position="1"/>
    </location>
</feature>
<evidence type="ECO:0000313" key="2">
    <source>
        <dbReference type="Proteomes" id="UP000617628"/>
    </source>
</evidence>
<dbReference type="Proteomes" id="UP000617628">
    <property type="component" value="Unassembled WGS sequence"/>
</dbReference>
<proteinExistence type="predicted"/>
<organism evidence="1 2">
    <name type="scientific">Pelagicoccus mobilis</name>
    <dbReference type="NCBI Taxonomy" id="415221"/>
    <lineage>
        <taxon>Bacteria</taxon>
        <taxon>Pseudomonadati</taxon>
        <taxon>Verrucomicrobiota</taxon>
        <taxon>Opitutia</taxon>
        <taxon>Puniceicoccales</taxon>
        <taxon>Pelagicoccaceae</taxon>
        <taxon>Pelagicoccus</taxon>
    </lineage>
</organism>
<accession>A0A934S8F1</accession>
<gene>
    <name evidence="1" type="ORF">JIN87_27925</name>
</gene>
<keyword evidence="2" id="KW-1185">Reference proteome</keyword>
<evidence type="ECO:0000313" key="1">
    <source>
        <dbReference type="EMBL" id="MBK1880743.1"/>
    </source>
</evidence>
<reference evidence="1" key="1">
    <citation type="submission" date="2021-01" db="EMBL/GenBank/DDBJ databases">
        <title>Modified the classification status of verrucomicrobia.</title>
        <authorList>
            <person name="Feng X."/>
        </authorList>
    </citation>
    <scope>NUCLEOTIDE SEQUENCE</scope>
    <source>
        <strain evidence="1">KCTC 13126</strain>
    </source>
</reference>
<sequence length="220" mass="24792">RLYNEYRGLSSSGEDSQNVTTMEFRTPFADGKWQFRTRMYANKLDVDSKGVNEFGFGDLDFRLLTVPVLDMSKKFAVATGLEVFTPTASDDALGNDAWTLGPQVFFVKFLPFNGAFDLIAPGYQYRVSIDEDGPENKVGAHALDLFLLKTLNNKRQWIMINPQGFIDDENDIEFGNIDIEIGSMLGKEHGGQSVYARPSFAFGADRPYDLSMEVGYKFVW</sequence>
<dbReference type="EMBL" id="JAENIL010000138">
    <property type="protein sequence ID" value="MBK1880743.1"/>
    <property type="molecule type" value="Genomic_DNA"/>
</dbReference>
<protein>
    <submittedName>
        <fullName evidence="1">Uncharacterized protein</fullName>
    </submittedName>
</protein>
<dbReference type="AlphaFoldDB" id="A0A934S8F1"/>
<comment type="caution">
    <text evidence="1">The sequence shown here is derived from an EMBL/GenBank/DDBJ whole genome shotgun (WGS) entry which is preliminary data.</text>
</comment>
<name>A0A934S8F1_9BACT</name>